<dbReference type="GO" id="GO:0005743">
    <property type="term" value="C:mitochondrial inner membrane"/>
    <property type="evidence" value="ECO:0007669"/>
    <property type="project" value="UniProtKB-SubCell"/>
</dbReference>
<comment type="caution">
    <text evidence="9">The sequence shown here is derived from an EMBL/GenBank/DDBJ whole genome shotgun (WGS) entry which is preliminary data.</text>
</comment>
<evidence type="ECO:0000256" key="8">
    <source>
        <dbReference type="ARBA" id="ARBA00023136"/>
    </source>
</evidence>
<evidence type="ECO:0000256" key="4">
    <source>
        <dbReference type="ARBA" id="ARBA00022692"/>
    </source>
</evidence>
<keyword evidence="8" id="KW-0472">Membrane</keyword>
<evidence type="ECO:0000256" key="6">
    <source>
        <dbReference type="ARBA" id="ARBA00022989"/>
    </source>
</evidence>
<dbReference type="EMBL" id="SDRB02012660">
    <property type="protein sequence ID" value="THF97066.1"/>
    <property type="molecule type" value="Genomic_DNA"/>
</dbReference>
<evidence type="ECO:0000256" key="2">
    <source>
        <dbReference type="ARBA" id="ARBA00004273"/>
    </source>
</evidence>
<keyword evidence="4" id="KW-0812">Transmembrane</keyword>
<keyword evidence="5" id="KW-0999">Mitochondrion inner membrane</keyword>
<evidence type="ECO:0000256" key="3">
    <source>
        <dbReference type="ARBA" id="ARBA00009591"/>
    </source>
</evidence>
<comment type="subcellular location">
    <subcellularLocation>
        <location evidence="2">Mitochondrion inner membrane</location>
    </subcellularLocation>
</comment>
<evidence type="ECO:0000256" key="7">
    <source>
        <dbReference type="ARBA" id="ARBA00023128"/>
    </source>
</evidence>
<accession>A0A4V3WJI0</accession>
<protein>
    <recommendedName>
        <fullName evidence="11">Cytochrome c oxidase subunit 5C</fullName>
    </recommendedName>
</protein>
<dbReference type="AlphaFoldDB" id="A0A4V3WJI0"/>
<keyword evidence="6" id="KW-1133">Transmembrane helix</keyword>
<comment type="function">
    <text evidence="1">This protein is one of the nuclear-coded polypeptide chains of cytochrome c oxidase, the terminal oxidase in mitochondrial electron transport.</text>
</comment>
<evidence type="ECO:0000256" key="1">
    <source>
        <dbReference type="ARBA" id="ARBA00002480"/>
    </source>
</evidence>
<organism evidence="9 10">
    <name type="scientific">Camellia sinensis var. sinensis</name>
    <name type="common">China tea</name>
    <dbReference type="NCBI Taxonomy" id="542762"/>
    <lineage>
        <taxon>Eukaryota</taxon>
        <taxon>Viridiplantae</taxon>
        <taxon>Streptophyta</taxon>
        <taxon>Embryophyta</taxon>
        <taxon>Tracheophyta</taxon>
        <taxon>Spermatophyta</taxon>
        <taxon>Magnoliopsida</taxon>
        <taxon>eudicotyledons</taxon>
        <taxon>Gunneridae</taxon>
        <taxon>Pentapetalae</taxon>
        <taxon>asterids</taxon>
        <taxon>Ericales</taxon>
        <taxon>Theaceae</taxon>
        <taxon>Camellia</taxon>
    </lineage>
</organism>
<dbReference type="PANTHER" id="PTHR34372">
    <property type="entry name" value="CYTOCHROME C OXIDASE SUBUNIT 5C-2-RELATED"/>
    <property type="match status" value="1"/>
</dbReference>
<evidence type="ECO:0000313" key="10">
    <source>
        <dbReference type="Proteomes" id="UP000306102"/>
    </source>
</evidence>
<sequence length="191" mass="21176">MSSSPDPSLCRLPLQRSYLVRRSIIIPSSPTKTPAAPVTALSPLVAAVAPQSSPAPNPIRHLRKTRILCYPNWSLIHSPPWSAGTETPNEYSENYAQEDSGRWSEELVGELRGGIMRCSSSLCGYIEEEKMAGAAAYHGPSIVKEIIYGITLALMAGGLWKIHHWDLQRRTREFYDLLDKGNITTVVEEDD</sequence>
<comment type="similarity">
    <text evidence="3">Belongs to the cytochrome c oxidase subunit 5C family.</text>
</comment>
<keyword evidence="7" id="KW-0496">Mitochondrion</keyword>
<name>A0A4V3WJI0_CAMSN</name>
<evidence type="ECO:0008006" key="11">
    <source>
        <dbReference type="Google" id="ProtNLM"/>
    </source>
</evidence>
<keyword evidence="10" id="KW-1185">Reference proteome</keyword>
<evidence type="ECO:0000313" key="9">
    <source>
        <dbReference type="EMBL" id="THF97066.1"/>
    </source>
</evidence>
<dbReference type="PANTHER" id="PTHR34372:SF3">
    <property type="entry name" value="CYTOCHROME C OXIDASE SUBUNIT 5C-4-RELATED"/>
    <property type="match status" value="1"/>
</dbReference>
<reference evidence="9 10" key="1">
    <citation type="journal article" date="2018" name="Proc. Natl. Acad. Sci. U.S.A.">
        <title>Draft genome sequence of Camellia sinensis var. sinensis provides insights into the evolution of the tea genome and tea quality.</title>
        <authorList>
            <person name="Wei C."/>
            <person name="Yang H."/>
            <person name="Wang S."/>
            <person name="Zhao J."/>
            <person name="Liu C."/>
            <person name="Gao L."/>
            <person name="Xia E."/>
            <person name="Lu Y."/>
            <person name="Tai Y."/>
            <person name="She G."/>
            <person name="Sun J."/>
            <person name="Cao H."/>
            <person name="Tong W."/>
            <person name="Gao Q."/>
            <person name="Li Y."/>
            <person name="Deng W."/>
            <person name="Jiang X."/>
            <person name="Wang W."/>
            <person name="Chen Q."/>
            <person name="Zhang S."/>
            <person name="Li H."/>
            <person name="Wu J."/>
            <person name="Wang P."/>
            <person name="Li P."/>
            <person name="Shi C."/>
            <person name="Zheng F."/>
            <person name="Jian J."/>
            <person name="Huang B."/>
            <person name="Shan D."/>
            <person name="Shi M."/>
            <person name="Fang C."/>
            <person name="Yue Y."/>
            <person name="Li F."/>
            <person name="Li D."/>
            <person name="Wei S."/>
            <person name="Han B."/>
            <person name="Jiang C."/>
            <person name="Yin Y."/>
            <person name="Xia T."/>
            <person name="Zhang Z."/>
            <person name="Bennetzen J.L."/>
            <person name="Zhao S."/>
            <person name="Wan X."/>
        </authorList>
    </citation>
    <scope>NUCLEOTIDE SEQUENCE [LARGE SCALE GENOMIC DNA]</scope>
    <source>
        <strain evidence="10">cv. Shuchazao</strain>
        <tissue evidence="9">Leaf</tissue>
    </source>
</reference>
<dbReference type="Proteomes" id="UP000306102">
    <property type="component" value="Unassembled WGS sequence"/>
</dbReference>
<evidence type="ECO:0000256" key="5">
    <source>
        <dbReference type="ARBA" id="ARBA00022792"/>
    </source>
</evidence>
<gene>
    <name evidence="9" type="ORF">TEA_020490</name>
</gene>
<dbReference type="InterPro" id="IPR008432">
    <property type="entry name" value="COX5C"/>
</dbReference>
<proteinExistence type="inferred from homology"/>